<protein>
    <submittedName>
        <fullName evidence="2">Uncharacterized protein</fullName>
    </submittedName>
</protein>
<dbReference type="EMBL" id="KZ613947">
    <property type="protein sequence ID" value="PMD38741.1"/>
    <property type="molecule type" value="Genomic_DNA"/>
</dbReference>
<organism evidence="2 3">
    <name type="scientific">Hyaloscypha variabilis (strain UAMH 11265 / GT02V1 / F)</name>
    <name type="common">Meliniomyces variabilis</name>
    <dbReference type="NCBI Taxonomy" id="1149755"/>
    <lineage>
        <taxon>Eukaryota</taxon>
        <taxon>Fungi</taxon>
        <taxon>Dikarya</taxon>
        <taxon>Ascomycota</taxon>
        <taxon>Pezizomycotina</taxon>
        <taxon>Leotiomycetes</taxon>
        <taxon>Helotiales</taxon>
        <taxon>Hyaloscyphaceae</taxon>
        <taxon>Hyaloscypha</taxon>
        <taxon>Hyaloscypha variabilis</taxon>
    </lineage>
</organism>
<reference evidence="2 3" key="1">
    <citation type="submission" date="2016-04" db="EMBL/GenBank/DDBJ databases">
        <title>A degradative enzymes factory behind the ericoid mycorrhizal symbiosis.</title>
        <authorList>
            <consortium name="DOE Joint Genome Institute"/>
            <person name="Martino E."/>
            <person name="Morin E."/>
            <person name="Grelet G."/>
            <person name="Kuo A."/>
            <person name="Kohler A."/>
            <person name="Daghino S."/>
            <person name="Barry K."/>
            <person name="Choi C."/>
            <person name="Cichocki N."/>
            <person name="Clum A."/>
            <person name="Copeland A."/>
            <person name="Hainaut M."/>
            <person name="Haridas S."/>
            <person name="Labutti K."/>
            <person name="Lindquist E."/>
            <person name="Lipzen A."/>
            <person name="Khouja H.-R."/>
            <person name="Murat C."/>
            <person name="Ohm R."/>
            <person name="Olson A."/>
            <person name="Spatafora J."/>
            <person name="Veneault-Fourrey C."/>
            <person name="Henrissat B."/>
            <person name="Grigoriev I."/>
            <person name="Martin F."/>
            <person name="Perotto S."/>
        </authorList>
    </citation>
    <scope>NUCLEOTIDE SEQUENCE [LARGE SCALE GENOMIC DNA]</scope>
    <source>
        <strain evidence="2 3">F</strain>
    </source>
</reference>
<evidence type="ECO:0000313" key="2">
    <source>
        <dbReference type="EMBL" id="PMD38741.1"/>
    </source>
</evidence>
<dbReference type="Proteomes" id="UP000235786">
    <property type="component" value="Unassembled WGS sequence"/>
</dbReference>
<dbReference type="AlphaFoldDB" id="A0A2J6RJR8"/>
<evidence type="ECO:0000313" key="3">
    <source>
        <dbReference type="Proteomes" id="UP000235786"/>
    </source>
</evidence>
<name>A0A2J6RJR8_HYAVF</name>
<evidence type="ECO:0000256" key="1">
    <source>
        <dbReference type="SAM" id="Phobius"/>
    </source>
</evidence>
<keyword evidence="3" id="KW-1185">Reference proteome</keyword>
<sequence length="153" mass="16934">MDRSSWATSNLVWVLSVFFFSFPFESCVGLMDGFSRILRSLGMRQWNLSNNAPFRVSVLLPLSPAPFWQDLCSSRHPSFPVPHTPPQTQSGLSCCLLSAMLSAFNISSLQPIHCVNYSPHTSSIPVPRGLEESGGVKQCFTRRSPVDRCGINA</sequence>
<gene>
    <name evidence="2" type="ORF">L207DRAFT_43054</name>
</gene>
<proteinExistence type="predicted"/>
<accession>A0A2J6RJR8</accession>
<keyword evidence="1" id="KW-0812">Transmembrane</keyword>
<keyword evidence="1" id="KW-0472">Membrane</keyword>
<keyword evidence="1" id="KW-1133">Transmembrane helix</keyword>
<feature type="transmembrane region" description="Helical" evidence="1">
    <location>
        <begin position="12"/>
        <end position="34"/>
    </location>
</feature>